<dbReference type="Proteomes" id="UP000269708">
    <property type="component" value="Unassembled WGS sequence"/>
</dbReference>
<evidence type="ECO:0000256" key="1">
    <source>
        <dbReference type="SAM" id="Phobius"/>
    </source>
</evidence>
<dbReference type="RefSeq" id="WP_123770869.1">
    <property type="nucleotide sequence ID" value="NZ_RKQN01000003.1"/>
</dbReference>
<protein>
    <submittedName>
        <fullName evidence="2">MerC mercury resistance protein</fullName>
    </submittedName>
</protein>
<dbReference type="GO" id="GO:0015097">
    <property type="term" value="F:mercury ion transmembrane transporter activity"/>
    <property type="evidence" value="ECO:0007669"/>
    <property type="project" value="InterPro"/>
</dbReference>
<proteinExistence type="predicted"/>
<accession>A0A3N4V2U3</accession>
<feature type="transmembrane region" description="Helical" evidence="1">
    <location>
        <begin position="12"/>
        <end position="39"/>
    </location>
</feature>
<organism evidence="2 3">
    <name type="scientific">Vulcaniibacterium tengchongense</name>
    <dbReference type="NCBI Taxonomy" id="1273429"/>
    <lineage>
        <taxon>Bacteria</taxon>
        <taxon>Pseudomonadati</taxon>
        <taxon>Pseudomonadota</taxon>
        <taxon>Gammaproteobacteria</taxon>
        <taxon>Lysobacterales</taxon>
        <taxon>Lysobacteraceae</taxon>
        <taxon>Vulcaniibacterium</taxon>
    </lineage>
</organism>
<dbReference type="AlphaFoldDB" id="A0A3N4V2U3"/>
<feature type="transmembrane region" description="Helical" evidence="1">
    <location>
        <begin position="75"/>
        <end position="95"/>
    </location>
</feature>
<gene>
    <name evidence="2" type="ORF">EDC50_2558</name>
</gene>
<evidence type="ECO:0000313" key="3">
    <source>
        <dbReference type="Proteomes" id="UP000269708"/>
    </source>
</evidence>
<feature type="transmembrane region" description="Helical" evidence="1">
    <location>
        <begin position="45"/>
        <end position="63"/>
    </location>
</feature>
<reference evidence="2 3" key="1">
    <citation type="submission" date="2018-11" db="EMBL/GenBank/DDBJ databases">
        <title>Genomic Encyclopedia of Type Strains, Phase IV (KMG-IV): sequencing the most valuable type-strain genomes for metagenomic binning, comparative biology and taxonomic classification.</title>
        <authorList>
            <person name="Goeker M."/>
        </authorList>
    </citation>
    <scope>NUCLEOTIDE SEQUENCE [LARGE SCALE GENOMIC DNA]</scope>
    <source>
        <strain evidence="2 3">DSM 25623</strain>
    </source>
</reference>
<evidence type="ECO:0000313" key="2">
    <source>
        <dbReference type="EMBL" id="RPE77292.1"/>
    </source>
</evidence>
<dbReference type="GO" id="GO:0016020">
    <property type="term" value="C:membrane"/>
    <property type="evidence" value="ECO:0007669"/>
    <property type="project" value="InterPro"/>
</dbReference>
<dbReference type="OrthoDB" id="5988272at2"/>
<dbReference type="InterPro" id="IPR004891">
    <property type="entry name" value="Mercury-R_MerC"/>
</dbReference>
<dbReference type="EMBL" id="RKQN01000003">
    <property type="protein sequence ID" value="RPE77292.1"/>
    <property type="molecule type" value="Genomic_DNA"/>
</dbReference>
<keyword evidence="1" id="KW-1133">Transmembrane helix</keyword>
<sequence>MKPLDLHVFDASAIGLSGLCLLHCLALPVLAAFLPVFAAWAEAEWVHLLWVVLAVPLAGVALWRSHRSRRLPRALWMLAIAGLGALAAGACGWPREAWETPATVAGSAMLAGAHVWNWARRHRHAGA</sequence>
<name>A0A3N4V2U3_9GAMM</name>
<keyword evidence="3" id="KW-1185">Reference proteome</keyword>
<feature type="transmembrane region" description="Helical" evidence="1">
    <location>
        <begin position="101"/>
        <end position="119"/>
    </location>
</feature>
<keyword evidence="1" id="KW-0812">Transmembrane</keyword>
<dbReference type="Pfam" id="PF03203">
    <property type="entry name" value="MerC"/>
    <property type="match status" value="1"/>
</dbReference>
<keyword evidence="1" id="KW-0472">Membrane</keyword>
<comment type="caution">
    <text evidence="2">The sequence shown here is derived from an EMBL/GenBank/DDBJ whole genome shotgun (WGS) entry which is preliminary data.</text>
</comment>